<dbReference type="OrthoDB" id="2526341at2759"/>
<keyword evidence="3" id="KW-1185">Reference proteome</keyword>
<dbReference type="Proteomes" id="UP000193467">
    <property type="component" value="Unassembled WGS sequence"/>
</dbReference>
<evidence type="ECO:0000313" key="3">
    <source>
        <dbReference type="Proteomes" id="UP000193467"/>
    </source>
</evidence>
<organism evidence="2 3">
    <name type="scientific">Leucosporidium creatinivorum</name>
    <dbReference type="NCBI Taxonomy" id="106004"/>
    <lineage>
        <taxon>Eukaryota</taxon>
        <taxon>Fungi</taxon>
        <taxon>Dikarya</taxon>
        <taxon>Basidiomycota</taxon>
        <taxon>Pucciniomycotina</taxon>
        <taxon>Microbotryomycetes</taxon>
        <taxon>Leucosporidiales</taxon>
        <taxon>Leucosporidium</taxon>
    </lineage>
</organism>
<feature type="compositionally biased region" description="Basic residues" evidence="1">
    <location>
        <begin position="574"/>
        <end position="587"/>
    </location>
</feature>
<gene>
    <name evidence="2" type="ORF">BCR35DRAFT_305254</name>
</gene>
<accession>A0A1Y2F2I3</accession>
<dbReference type="InParanoid" id="A0A1Y2F2I3"/>
<evidence type="ECO:0000256" key="1">
    <source>
        <dbReference type="SAM" id="MobiDB-lite"/>
    </source>
</evidence>
<dbReference type="AlphaFoldDB" id="A0A1Y2F2I3"/>
<reference evidence="2 3" key="1">
    <citation type="submission" date="2016-07" db="EMBL/GenBank/DDBJ databases">
        <title>Pervasive Adenine N6-methylation of Active Genes in Fungi.</title>
        <authorList>
            <consortium name="DOE Joint Genome Institute"/>
            <person name="Mondo S.J."/>
            <person name="Dannebaum R.O."/>
            <person name="Kuo R.C."/>
            <person name="Labutti K."/>
            <person name="Haridas S."/>
            <person name="Kuo A."/>
            <person name="Salamov A."/>
            <person name="Ahrendt S.R."/>
            <person name="Lipzen A."/>
            <person name="Sullivan W."/>
            <person name="Andreopoulos W.B."/>
            <person name="Clum A."/>
            <person name="Lindquist E."/>
            <person name="Daum C."/>
            <person name="Ramamoorthy G.K."/>
            <person name="Gryganskyi A."/>
            <person name="Culley D."/>
            <person name="Magnuson J.K."/>
            <person name="James T.Y."/>
            <person name="O'Malley M.A."/>
            <person name="Stajich J.E."/>
            <person name="Spatafora J.W."/>
            <person name="Visel A."/>
            <person name="Grigoriev I.V."/>
        </authorList>
    </citation>
    <scope>NUCLEOTIDE SEQUENCE [LARGE SCALE GENOMIC DNA]</scope>
    <source>
        <strain evidence="2 3">62-1032</strain>
    </source>
</reference>
<dbReference type="EMBL" id="MCGR01000030">
    <property type="protein sequence ID" value="ORY78081.1"/>
    <property type="molecule type" value="Genomic_DNA"/>
</dbReference>
<evidence type="ECO:0000313" key="2">
    <source>
        <dbReference type="EMBL" id="ORY78081.1"/>
    </source>
</evidence>
<sequence>MCQRGNAQSVDFYLRKRLCNPCRKQHWIKVDSSLLKLHPTLHQDVVDACLTTNYTPSQTTMMWPGSKNYAFLPDVQDISSKLRELEEEDAIDLEYKSLGYSLASEAGNSPGRSHRSHRTRTSSAANDDSKDDGSEGDDSEDDDRASDSRSAGGDDQEGGTRVEKFLKERKVLRSSAIKDAKLLTPAYRKLKMLTKLEKTTIKRDEQTEGWSRRRAIEAKVLALDEGYTRNDFAGAWYKSKITTSAEPLTNEVWDEIKPKVIKLLARIKAQQEQAEVINDQQTRQRALRPRYDKLRETQPNDDARASLPLFADFLELESVKPFWESEDADSMDDDAWQENLEGLLEEIDDYRLSVRLHAVKTILNATTEIAEEDLTGDADEFGPEQYDDDFLERPTSFLVCTLPNCRRKKSWSRRLDGTYLRVPERTVFFGSLADLLKHQHECHPNVTFTNKQLAQRSKNGVVGHFALPPAVVSALSALIEVGELEDDTATAEELEKVTTPYSSLKGRWDEIRDRITWLDWENSPSGKRYSRDWRELIGDVIKQDEKATKSKRLLEVPTIALRGRQIDREERARERKSKKKKSKKRGPHPWDYSDDE</sequence>
<comment type="caution">
    <text evidence="2">The sequence shown here is derived from an EMBL/GenBank/DDBJ whole genome shotgun (WGS) entry which is preliminary data.</text>
</comment>
<feature type="compositionally biased region" description="Acidic residues" evidence="1">
    <location>
        <begin position="134"/>
        <end position="144"/>
    </location>
</feature>
<protein>
    <submittedName>
        <fullName evidence="2">Uncharacterized protein</fullName>
    </submittedName>
</protein>
<feature type="region of interest" description="Disordered" evidence="1">
    <location>
        <begin position="565"/>
        <end position="596"/>
    </location>
</feature>
<proteinExistence type="predicted"/>
<name>A0A1Y2F2I3_9BASI</name>
<feature type="region of interest" description="Disordered" evidence="1">
    <location>
        <begin position="104"/>
        <end position="162"/>
    </location>
</feature>